<dbReference type="GO" id="GO:0019722">
    <property type="term" value="P:calcium-mediated signaling"/>
    <property type="evidence" value="ECO:0007669"/>
    <property type="project" value="TreeGrafter"/>
</dbReference>
<evidence type="ECO:0000256" key="4">
    <source>
        <dbReference type="ARBA" id="ARBA00022702"/>
    </source>
</evidence>
<evidence type="ECO:0000256" key="7">
    <source>
        <dbReference type="SAM" id="SignalP"/>
    </source>
</evidence>
<dbReference type="PANTHER" id="PTHR33136">
    <property type="entry name" value="RAPID ALKALINIZATION FACTOR-LIKE"/>
    <property type="match status" value="1"/>
</dbReference>
<dbReference type="PANTHER" id="PTHR33136:SF6">
    <property type="entry name" value="PROTEIN RALF-LIKE 34"/>
    <property type="match status" value="1"/>
</dbReference>
<evidence type="ECO:0000256" key="1">
    <source>
        <dbReference type="ARBA" id="ARBA00004613"/>
    </source>
</evidence>
<organism evidence="8 9">
    <name type="scientific">Cuscuta epithymum</name>
    <dbReference type="NCBI Taxonomy" id="186058"/>
    <lineage>
        <taxon>Eukaryota</taxon>
        <taxon>Viridiplantae</taxon>
        <taxon>Streptophyta</taxon>
        <taxon>Embryophyta</taxon>
        <taxon>Tracheophyta</taxon>
        <taxon>Spermatophyta</taxon>
        <taxon>Magnoliopsida</taxon>
        <taxon>eudicotyledons</taxon>
        <taxon>Gunneridae</taxon>
        <taxon>Pentapetalae</taxon>
        <taxon>asterids</taxon>
        <taxon>lamiids</taxon>
        <taxon>Solanales</taxon>
        <taxon>Convolvulaceae</taxon>
        <taxon>Cuscuteae</taxon>
        <taxon>Cuscuta</taxon>
        <taxon>Cuscuta subgen. Cuscuta</taxon>
    </lineage>
</organism>
<dbReference type="GO" id="GO:0005576">
    <property type="term" value="C:extracellular region"/>
    <property type="evidence" value="ECO:0007669"/>
    <property type="project" value="UniProtKB-SubCell"/>
</dbReference>
<keyword evidence="6" id="KW-1015">Disulfide bond</keyword>
<dbReference type="EMBL" id="CAMAPF010000915">
    <property type="protein sequence ID" value="CAH9119757.1"/>
    <property type="molecule type" value="Genomic_DNA"/>
</dbReference>
<keyword evidence="9" id="KW-1185">Reference proteome</keyword>
<sequence length="113" mass="12621">METKKAHLALLILLLSNMALSLVVDASTYMDAMPFPASSGGGLIEDNEEMLMESESSRRVLSQSRYISYAAMNKDSIPCNRRGPSYYNCQKHAPVRPYTRGCSKFTRCGGRYN</sequence>
<dbReference type="GO" id="GO:0009506">
    <property type="term" value="C:plasmodesma"/>
    <property type="evidence" value="ECO:0007669"/>
    <property type="project" value="TreeGrafter"/>
</dbReference>
<evidence type="ECO:0008006" key="10">
    <source>
        <dbReference type="Google" id="ProtNLM"/>
    </source>
</evidence>
<gene>
    <name evidence="8" type="ORF">CEPIT_LOCUS22746</name>
</gene>
<name>A0AAV0EBY8_9ASTE</name>
<dbReference type="Proteomes" id="UP001152523">
    <property type="component" value="Unassembled WGS sequence"/>
</dbReference>
<feature type="signal peptide" evidence="7">
    <location>
        <begin position="1"/>
        <end position="21"/>
    </location>
</feature>
<evidence type="ECO:0000313" key="9">
    <source>
        <dbReference type="Proteomes" id="UP001152523"/>
    </source>
</evidence>
<comment type="similarity">
    <text evidence="2">Belongs to the plant rapid alkalinization factor (RALF) family.</text>
</comment>
<evidence type="ECO:0000256" key="3">
    <source>
        <dbReference type="ARBA" id="ARBA00022525"/>
    </source>
</evidence>
<protein>
    <recommendedName>
        <fullName evidence="10">Rapid ALkalinization Factor</fullName>
    </recommendedName>
</protein>
<proteinExistence type="inferred from homology"/>
<evidence type="ECO:0000256" key="5">
    <source>
        <dbReference type="ARBA" id="ARBA00022729"/>
    </source>
</evidence>
<comment type="caution">
    <text evidence="8">The sequence shown here is derived from an EMBL/GenBank/DDBJ whole genome shotgun (WGS) entry which is preliminary data.</text>
</comment>
<accession>A0AAV0EBY8</accession>
<keyword evidence="5 7" id="KW-0732">Signal</keyword>
<dbReference type="GO" id="GO:0005179">
    <property type="term" value="F:hormone activity"/>
    <property type="evidence" value="ECO:0007669"/>
    <property type="project" value="UniProtKB-KW"/>
</dbReference>
<evidence type="ECO:0000313" key="8">
    <source>
        <dbReference type="EMBL" id="CAH9119757.1"/>
    </source>
</evidence>
<dbReference type="InterPro" id="IPR008801">
    <property type="entry name" value="RALF"/>
</dbReference>
<dbReference type="AlphaFoldDB" id="A0AAV0EBY8"/>
<keyword evidence="4" id="KW-0372">Hormone</keyword>
<feature type="chain" id="PRO_5043942301" description="Rapid ALkalinization Factor" evidence="7">
    <location>
        <begin position="22"/>
        <end position="113"/>
    </location>
</feature>
<reference evidence="8" key="1">
    <citation type="submission" date="2022-07" db="EMBL/GenBank/DDBJ databases">
        <authorList>
            <person name="Macas J."/>
            <person name="Novak P."/>
            <person name="Neumann P."/>
        </authorList>
    </citation>
    <scope>NUCLEOTIDE SEQUENCE</scope>
</reference>
<comment type="subcellular location">
    <subcellularLocation>
        <location evidence="1">Secreted</location>
    </subcellularLocation>
</comment>
<evidence type="ECO:0000256" key="2">
    <source>
        <dbReference type="ARBA" id="ARBA00009178"/>
    </source>
</evidence>
<evidence type="ECO:0000256" key="6">
    <source>
        <dbReference type="ARBA" id="ARBA00023157"/>
    </source>
</evidence>
<dbReference type="Pfam" id="PF05498">
    <property type="entry name" value="RALF"/>
    <property type="match status" value="1"/>
</dbReference>
<keyword evidence="3" id="KW-0964">Secreted</keyword>